<dbReference type="Proteomes" id="UP000060390">
    <property type="component" value="Chromosome"/>
</dbReference>
<dbReference type="GO" id="GO:0009307">
    <property type="term" value="P:DNA restriction-modification system"/>
    <property type="evidence" value="ECO:0007669"/>
    <property type="project" value="UniProtKB-KW"/>
</dbReference>
<dbReference type="InterPro" id="IPR025931">
    <property type="entry name" value="TaqI_C"/>
</dbReference>
<keyword evidence="5" id="KW-0680">Restriction system</keyword>
<dbReference type="PATRIC" id="fig|1604004.5.peg.301"/>
<feature type="domain" description="Type II methyltransferase M.TaqI-like" evidence="8">
    <location>
        <begin position="613"/>
        <end position="903"/>
    </location>
</feature>
<reference evidence="10 11" key="2">
    <citation type="journal article" date="2016" name="Stand. Genomic Sci.">
        <title>Complete genome sequence of 'Halanaeroarchaeum sulfurireducens' M27-SA2, a sulfur-reducing and acetate-oxidizing haloarchaeon from the deep-sea hypersaline anoxic lake Medee.</title>
        <authorList>
            <person name="Messina E."/>
            <person name="Sorokin D.Y."/>
            <person name="Kublanov I.V."/>
            <person name="Toshchakov S."/>
            <person name="Lopatina A."/>
            <person name="Arcadi E."/>
            <person name="Smedile F."/>
            <person name="La Spada G."/>
            <person name="La Cono V."/>
            <person name="Yakimov M.M."/>
        </authorList>
    </citation>
    <scope>NUCLEOTIDE SEQUENCE [LARGE SCALE GENOMIC DNA]</scope>
    <source>
        <strain evidence="10 11">M27-SA2</strain>
    </source>
</reference>
<evidence type="ECO:0000256" key="7">
    <source>
        <dbReference type="ARBA" id="ARBA00047942"/>
    </source>
</evidence>
<dbReference type="PANTHER" id="PTHR33841:SF1">
    <property type="entry name" value="DNA METHYLTRANSFERASE A"/>
    <property type="match status" value="1"/>
</dbReference>
<dbReference type="Gene3D" id="3.90.220.10">
    <property type="entry name" value="Adenine-n6-DNA-methyltransferase Taqi, Chain A, domain 2"/>
    <property type="match status" value="1"/>
</dbReference>
<dbReference type="STRING" id="1604004.HLASA_0290"/>
<reference evidence="11" key="1">
    <citation type="submission" date="2015-05" db="EMBL/GenBank/DDBJ databases">
        <title>Complete genome sequence of Halanaeroarchaeum sulfurireducens type strain M27-SA2, a sulfate-reducer haloarchaeon from marine anoxic lake Medee.</title>
        <authorList>
            <person name="Messina E."/>
            <person name="Kublanov I.V."/>
            <person name="Toshchakov S."/>
            <person name="Arcadi E."/>
            <person name="La Spada G."/>
            <person name="La Cono V."/>
            <person name="Yakimov M.M."/>
        </authorList>
    </citation>
    <scope>NUCLEOTIDE SEQUENCE [LARGE SCALE GENOMIC DNA]</scope>
    <source>
        <strain evidence="11">M27-SA2</strain>
    </source>
</reference>
<evidence type="ECO:0000259" key="8">
    <source>
        <dbReference type="Pfam" id="PF07669"/>
    </source>
</evidence>
<evidence type="ECO:0000256" key="4">
    <source>
        <dbReference type="ARBA" id="ARBA00022691"/>
    </source>
</evidence>
<dbReference type="InterPro" id="IPR002052">
    <property type="entry name" value="DNA_methylase_N6_adenine_CS"/>
</dbReference>
<keyword evidence="3" id="KW-0808">Transferase</keyword>
<evidence type="ECO:0000256" key="3">
    <source>
        <dbReference type="ARBA" id="ARBA00022679"/>
    </source>
</evidence>
<dbReference type="InterPro" id="IPR023135">
    <property type="entry name" value="N6_DNA_MeTrfase_TaqI_C"/>
</dbReference>
<dbReference type="InterPro" id="IPR029063">
    <property type="entry name" value="SAM-dependent_MTases_sf"/>
</dbReference>
<dbReference type="GO" id="GO:0032259">
    <property type="term" value="P:methylation"/>
    <property type="evidence" value="ECO:0007669"/>
    <property type="project" value="UniProtKB-KW"/>
</dbReference>
<keyword evidence="6" id="KW-0238">DNA-binding</keyword>
<dbReference type="Pfam" id="PF12950">
    <property type="entry name" value="TaqI_C"/>
    <property type="match status" value="1"/>
</dbReference>
<evidence type="ECO:0000313" key="11">
    <source>
        <dbReference type="Proteomes" id="UP000060390"/>
    </source>
</evidence>
<dbReference type="EC" id="2.1.1.72" evidence="1"/>
<dbReference type="EMBL" id="CP011564">
    <property type="protein sequence ID" value="ALG81200.1"/>
    <property type="molecule type" value="Genomic_DNA"/>
</dbReference>
<evidence type="ECO:0000256" key="6">
    <source>
        <dbReference type="ARBA" id="ARBA00023125"/>
    </source>
</evidence>
<dbReference type="PRINTS" id="PR00507">
    <property type="entry name" value="N12N6MTFRASE"/>
</dbReference>
<dbReference type="Pfam" id="PF07669">
    <property type="entry name" value="Eco57I"/>
    <property type="match status" value="1"/>
</dbReference>
<proteinExistence type="predicted"/>
<dbReference type="PROSITE" id="PS00092">
    <property type="entry name" value="N6_MTASE"/>
    <property type="match status" value="1"/>
</dbReference>
<dbReference type="InterPro" id="IPR050953">
    <property type="entry name" value="N4_N6_ade-DNA_methylase"/>
</dbReference>
<evidence type="ECO:0000256" key="5">
    <source>
        <dbReference type="ARBA" id="ARBA00022747"/>
    </source>
</evidence>
<protein>
    <recommendedName>
        <fullName evidence="1">site-specific DNA-methyltransferase (adenine-specific)</fullName>
        <ecNumber evidence="1">2.1.1.72</ecNumber>
    </recommendedName>
</protein>
<evidence type="ECO:0000313" key="10">
    <source>
        <dbReference type="EMBL" id="ALG81200.1"/>
    </source>
</evidence>
<dbReference type="KEGG" id="hsf:HLASA_0290"/>
<name>A0A0N9N812_9EURY</name>
<dbReference type="PANTHER" id="PTHR33841">
    <property type="entry name" value="DNA METHYLTRANSFERASE YEEA-RELATED"/>
    <property type="match status" value="1"/>
</dbReference>
<dbReference type="GO" id="GO:0009007">
    <property type="term" value="F:site-specific DNA-methyltransferase (adenine-specific) activity"/>
    <property type="evidence" value="ECO:0007669"/>
    <property type="project" value="UniProtKB-EC"/>
</dbReference>
<dbReference type="SUPFAM" id="SSF53335">
    <property type="entry name" value="S-adenosyl-L-methionine-dependent methyltransferases"/>
    <property type="match status" value="1"/>
</dbReference>
<dbReference type="Gene3D" id="3.40.50.150">
    <property type="entry name" value="Vaccinia Virus protein VP39"/>
    <property type="match status" value="1"/>
</dbReference>
<dbReference type="RefSeq" id="WP_054519469.1">
    <property type="nucleotide sequence ID" value="NZ_CP011564.1"/>
</dbReference>
<keyword evidence="2" id="KW-0489">Methyltransferase</keyword>
<sequence length="1340" mass="151404">MRQNGRTYRRNRDLFANQYLSEHLRETASWKEVDESDLEQAFDAITELFEDNRDRVGNYTEAQLERSLIRPIFDILDVPYAVERTDGPSAHRPEYGLFETPEAADAAVDRDDFHEEAIAVADAKRWGRTLDTRGEARRDFANPSYQIHASLQETPTTWAVLTNGQKWRLYYGPTSHRLDSYYEIDLTRLLQCVETSGSLEDFKEFYLFFRREAFVPDATGKCFLDEVYEESSAYAEALGADLQDTIHEAIRVLAAGFLETNEDLDEDDLDLIHDSSLIYLYRLLFVLYAESEGRDLLPVDNDSYRDIYSLTALKRRVAAKRDESGQHYQPWQTTLWDRLDELFALIDRGSRGRGIPTDELTVPAYDGWLFRTDPGPDDRAEAQFLATHAVGDAVVAEVIDLLTRRSDDGTGPVFVDYSALDERQLGSIYEGLLEYRPAIADEPLTIDDGEYRPAEDDDRVDVEAGSVYLETDAGERKATGSYYTPEYVVEYIVDETLGPLVEEIRGELVSESGDRTHSRKQSFPGRFPDTFPDTFADTFAERIFDLKILDPAMGSGHFLVNAVDYLAREIIDAQERQNQRALETGNEAAITAPRTEEGELRDINWARRAVAQHCIYGVDLNPLATELTTATLWLRTLTADQPLASLDHHFRTGYALVGSDIEDVLAPAEEADDEDRLPPQESSDSAHQRALEHVMDRFQDLLATDNETLAGRTEIEHVYGELRNDPLYRRLIAMANVHTASKFGVDVPEDADERMAKALREDSWDDVESWDWFCSAQAMAEERRFFHWELEFPRAFYGDDGTRLANAGFDAVIGNPPWVATAGRAQISATMDRDVRSYLKATRTATEQQFDLYVAFYERFISLSRTGTTGIIVPDAILTREHNSHIRRYLLENASLTRIVNVGTVFEGVENGAAILITGEPSEAIHCADVTETTLRADPDFNRIPEQVFRSENEYRFLLHRDGATEQVVTTIERQPSLAERIRISRGEEIGKRADHLADSKGSGTRAIVPGSAIVRYGLDDDEIRHIPAAKIAKETTKYASPKLVFRQTSDALIGTYDDESHITIKSAYNIHAPEMGENGMKRLLGVLNSRLLNYYFDRKHAAYRSVFPQINQSTFESFPVPELETESGLAALVDTRLSATSNRTGLNTNLLDHLGPYEPGPILADIGRFQPADTDMLDATTEQYEKLRLGGVRTARDGSRVTIEASARYKPEDEASETDRWGYTESEYREAVTLADLSEREAALVEAFVPVAVETGYGFAGFRDNATKTISPLDRLKAITLPKPDDVADDFERYWDAVERAKELDAKIERTDNLIDETVYDLYGLTDAEMEIVEEAVEE</sequence>
<dbReference type="GO" id="GO:0003677">
    <property type="term" value="F:DNA binding"/>
    <property type="evidence" value="ECO:0007669"/>
    <property type="project" value="UniProtKB-KW"/>
</dbReference>
<dbReference type="GeneID" id="26009661"/>
<feature type="domain" description="TaqI-like C-terminal specificity" evidence="9">
    <location>
        <begin position="1032"/>
        <end position="1121"/>
    </location>
</feature>
<accession>A0A0N9N812</accession>
<gene>
    <name evidence="10" type="ORF">HLASA_0290</name>
</gene>
<evidence type="ECO:0000259" key="9">
    <source>
        <dbReference type="Pfam" id="PF12950"/>
    </source>
</evidence>
<keyword evidence="4" id="KW-0949">S-adenosyl-L-methionine</keyword>
<dbReference type="REBASE" id="127917">
    <property type="entry name" value="HsuSA2ORF290P"/>
</dbReference>
<evidence type="ECO:0000256" key="1">
    <source>
        <dbReference type="ARBA" id="ARBA00011900"/>
    </source>
</evidence>
<comment type="catalytic activity">
    <reaction evidence="7">
        <text>a 2'-deoxyadenosine in DNA + S-adenosyl-L-methionine = an N(6)-methyl-2'-deoxyadenosine in DNA + S-adenosyl-L-homocysteine + H(+)</text>
        <dbReference type="Rhea" id="RHEA:15197"/>
        <dbReference type="Rhea" id="RHEA-COMP:12418"/>
        <dbReference type="Rhea" id="RHEA-COMP:12419"/>
        <dbReference type="ChEBI" id="CHEBI:15378"/>
        <dbReference type="ChEBI" id="CHEBI:57856"/>
        <dbReference type="ChEBI" id="CHEBI:59789"/>
        <dbReference type="ChEBI" id="CHEBI:90615"/>
        <dbReference type="ChEBI" id="CHEBI:90616"/>
        <dbReference type="EC" id="2.1.1.72"/>
    </reaction>
</comment>
<dbReference type="InterPro" id="IPR011639">
    <property type="entry name" value="MethylTrfase_TaqI-like_dom"/>
</dbReference>
<organism evidence="10 11">
    <name type="scientific">Halanaeroarchaeum sulfurireducens</name>
    <dbReference type="NCBI Taxonomy" id="1604004"/>
    <lineage>
        <taxon>Archaea</taxon>
        <taxon>Methanobacteriati</taxon>
        <taxon>Methanobacteriota</taxon>
        <taxon>Stenosarchaea group</taxon>
        <taxon>Halobacteria</taxon>
        <taxon>Halobacteriales</taxon>
        <taxon>Halobacteriaceae</taxon>
        <taxon>Halanaeroarchaeum</taxon>
    </lineage>
</organism>
<evidence type="ECO:0000256" key="2">
    <source>
        <dbReference type="ARBA" id="ARBA00022603"/>
    </source>
</evidence>